<dbReference type="Gene3D" id="3.40.50.300">
    <property type="entry name" value="P-loop containing nucleotide triphosphate hydrolases"/>
    <property type="match status" value="2"/>
</dbReference>
<dbReference type="Pfam" id="PF13514">
    <property type="entry name" value="AAA_27"/>
    <property type="match status" value="1"/>
</dbReference>
<dbReference type="EMBL" id="JACOPN010000005">
    <property type="protein sequence ID" value="MBC5717279.1"/>
    <property type="molecule type" value="Genomic_DNA"/>
</dbReference>
<dbReference type="RefSeq" id="WP_186878565.1">
    <property type="nucleotide sequence ID" value="NZ_JACOPN010000005.1"/>
</dbReference>
<comment type="caution">
    <text evidence="4">The sequence shown here is derived from an EMBL/GenBank/DDBJ whole genome shotgun (WGS) entry which is preliminary data.</text>
</comment>
<feature type="transmembrane region" description="Helical" evidence="2">
    <location>
        <begin position="385"/>
        <end position="405"/>
    </location>
</feature>
<evidence type="ECO:0000256" key="1">
    <source>
        <dbReference type="SAM" id="Coils"/>
    </source>
</evidence>
<dbReference type="InterPro" id="IPR027417">
    <property type="entry name" value="P-loop_NTPase"/>
</dbReference>
<evidence type="ECO:0000259" key="3">
    <source>
        <dbReference type="Pfam" id="PF13514"/>
    </source>
</evidence>
<evidence type="ECO:0000256" key="2">
    <source>
        <dbReference type="SAM" id="Phobius"/>
    </source>
</evidence>
<protein>
    <submittedName>
        <fullName evidence="4">AAA family ATPase</fullName>
    </submittedName>
</protein>
<dbReference type="Proteomes" id="UP000602260">
    <property type="component" value="Unassembled WGS sequence"/>
</dbReference>
<accession>A0A8J6J3Y3</accession>
<dbReference type="PANTHER" id="PTHR41259:SF1">
    <property type="entry name" value="DOUBLE-STRAND BREAK REPAIR RAD50 ATPASE, PUTATIVE-RELATED"/>
    <property type="match status" value="1"/>
</dbReference>
<feature type="coiled-coil region" evidence="1">
    <location>
        <begin position="536"/>
        <end position="604"/>
    </location>
</feature>
<feature type="transmembrane region" description="Helical" evidence="2">
    <location>
        <begin position="360"/>
        <end position="379"/>
    </location>
</feature>
<keyword evidence="5" id="KW-1185">Reference proteome</keyword>
<sequence length="735" mass="81132">MKIRTMTAIFGKLDRARLELGDGLNLICAPNEGGKSTWCAFWQAMLYGFDTRERDRKGHLAEKNRYQPWSGAPMAGELEVEWRGRDITIRRGPKNGAPFAAFSAVYTGTEEPVPGLTADTCGELLTGVGREVFQRSAFLGSGGDLSVTAAPELERRIAALVSSGQEDVSFSQTQARLREWLNRRRVNKSVGQIPKLEQELSQVEEQAEALSALCGEIARLEETVRTLERERADALSRLRRSRLAAQNQLDQTRQEARSALDEAQEQLEQLEQYGPLPPKDRLKQAQGELQYLKVLDEEIRQAEADHKAAEDHYVQTQIAIQDQHFPGLTGEEALAQVHKDLDQHRCCLARAKKKALWAKLLPLLGLLAAAGSGAAGYFVQKQPVGLPLAAGAAVFVLTLIFSGVCRSKARGLKDRGEKILARYGVGDPDALLPLAEDYQARRRAADQAAEQLKAVRGALNDRRARRENSQADLLRFARSFAPQVSSLFGVSAALSRALGLDHEAELARQRVAERRRRLDDLPQQAGGAAVQDDPALTRAAARLDQARQALDQALGRQAALGDPAALCARREQLQQQLEQRRQEHQALTLALSALEQANARLQERFSPALNRLAGEYLSRLTGQRYRRVSFTRELEGSAATADDLSPRSALSLSRGTADQLYLSLRLAVCRLCLPEKPPIVLDDALAAFDDQRLGYALDLLRELAEDQQILLFTCHRREGALLAGDPAVKQLTLQA</sequence>
<keyword evidence="2" id="KW-0812">Transmembrane</keyword>
<dbReference type="AlphaFoldDB" id="A0A8J6J3Y3"/>
<dbReference type="InterPro" id="IPR038734">
    <property type="entry name" value="YhaN_AAA"/>
</dbReference>
<keyword evidence="2" id="KW-1133">Transmembrane helix</keyword>
<organism evidence="4 5">
    <name type="scientific">Flintibacter faecis</name>
    <dbReference type="NCBI Taxonomy" id="2763047"/>
    <lineage>
        <taxon>Bacteria</taxon>
        <taxon>Bacillati</taxon>
        <taxon>Bacillota</taxon>
        <taxon>Clostridia</taxon>
        <taxon>Eubacteriales</taxon>
        <taxon>Flintibacter</taxon>
    </lineage>
</organism>
<name>A0A8J6J3Y3_9FIRM</name>
<dbReference type="PANTHER" id="PTHR41259">
    <property type="entry name" value="DOUBLE-STRAND BREAK REPAIR RAD50 ATPASE, PUTATIVE-RELATED"/>
    <property type="match status" value="1"/>
</dbReference>
<evidence type="ECO:0000313" key="5">
    <source>
        <dbReference type="Proteomes" id="UP000602260"/>
    </source>
</evidence>
<proteinExistence type="predicted"/>
<feature type="domain" description="YhaN AAA" evidence="3">
    <location>
        <begin position="1"/>
        <end position="63"/>
    </location>
</feature>
<feature type="coiled-coil region" evidence="1">
    <location>
        <begin position="186"/>
        <end position="312"/>
    </location>
</feature>
<evidence type="ECO:0000313" key="4">
    <source>
        <dbReference type="EMBL" id="MBC5717279.1"/>
    </source>
</evidence>
<reference evidence="4" key="1">
    <citation type="submission" date="2020-08" db="EMBL/GenBank/DDBJ databases">
        <title>Genome public.</title>
        <authorList>
            <person name="Liu C."/>
            <person name="Sun Q."/>
        </authorList>
    </citation>
    <scope>NUCLEOTIDE SEQUENCE</scope>
    <source>
        <strain evidence="4">BX5</strain>
    </source>
</reference>
<dbReference type="SUPFAM" id="SSF52540">
    <property type="entry name" value="P-loop containing nucleoside triphosphate hydrolases"/>
    <property type="match status" value="1"/>
</dbReference>
<gene>
    <name evidence="4" type="ORF">H8S55_08110</name>
</gene>
<keyword evidence="1" id="KW-0175">Coiled coil</keyword>
<keyword evidence="2" id="KW-0472">Membrane</keyword>